<feature type="non-terminal residue" evidence="3">
    <location>
        <position position="438"/>
    </location>
</feature>
<organism evidence="3 4">
    <name type="scientific">Porites evermanni</name>
    <dbReference type="NCBI Taxonomy" id="104178"/>
    <lineage>
        <taxon>Eukaryota</taxon>
        <taxon>Metazoa</taxon>
        <taxon>Cnidaria</taxon>
        <taxon>Anthozoa</taxon>
        <taxon>Hexacorallia</taxon>
        <taxon>Scleractinia</taxon>
        <taxon>Fungiina</taxon>
        <taxon>Poritidae</taxon>
        <taxon>Porites</taxon>
    </lineage>
</organism>
<evidence type="ECO:0008006" key="5">
    <source>
        <dbReference type="Google" id="ProtNLM"/>
    </source>
</evidence>
<feature type="signal peptide" evidence="2">
    <location>
        <begin position="1"/>
        <end position="16"/>
    </location>
</feature>
<comment type="caution">
    <text evidence="3">The sequence shown here is derived from an EMBL/GenBank/DDBJ whole genome shotgun (WGS) entry which is preliminary data.</text>
</comment>
<dbReference type="PANTHER" id="PTHR12000">
    <property type="entry name" value="HEMOGLOBINASE FAMILY MEMBER"/>
    <property type="match status" value="1"/>
</dbReference>
<dbReference type="PRINTS" id="PR00776">
    <property type="entry name" value="HEMOGLOBNASE"/>
</dbReference>
<proteinExistence type="inferred from homology"/>
<keyword evidence="4" id="KW-1185">Reference proteome</keyword>
<dbReference type="Proteomes" id="UP001159427">
    <property type="component" value="Unassembled WGS sequence"/>
</dbReference>
<dbReference type="PIRSF" id="PIRSF019663">
    <property type="entry name" value="Legumain"/>
    <property type="match status" value="1"/>
</dbReference>
<dbReference type="InterPro" id="IPR001096">
    <property type="entry name" value="Peptidase_C13"/>
</dbReference>
<dbReference type="PANTHER" id="PTHR12000:SF42">
    <property type="entry name" value="LEGUMAIN"/>
    <property type="match status" value="1"/>
</dbReference>
<dbReference type="Gene3D" id="3.40.50.1460">
    <property type="match status" value="2"/>
</dbReference>
<evidence type="ECO:0000256" key="1">
    <source>
        <dbReference type="ARBA" id="ARBA00009941"/>
    </source>
</evidence>
<evidence type="ECO:0000313" key="4">
    <source>
        <dbReference type="Proteomes" id="UP001159427"/>
    </source>
</evidence>
<name>A0ABN8SPD8_9CNID</name>
<gene>
    <name evidence="3" type="ORF">PEVE_00022158</name>
</gene>
<dbReference type="EMBL" id="CALNXI010002965">
    <property type="protein sequence ID" value="CAH3191623.1"/>
    <property type="molecule type" value="Genomic_DNA"/>
</dbReference>
<comment type="similarity">
    <text evidence="1">Belongs to the peptidase C13 family.</text>
</comment>
<accession>A0ABN8SPD8</accession>
<dbReference type="Pfam" id="PF01650">
    <property type="entry name" value="Peptidase_C13"/>
    <property type="match status" value="2"/>
</dbReference>
<reference evidence="3 4" key="1">
    <citation type="submission" date="2022-05" db="EMBL/GenBank/DDBJ databases">
        <authorList>
            <consortium name="Genoscope - CEA"/>
            <person name="William W."/>
        </authorList>
    </citation>
    <scope>NUCLEOTIDE SEQUENCE [LARGE SCALE GENOMIC DNA]</scope>
</reference>
<keyword evidence="2" id="KW-0732">Signal</keyword>
<evidence type="ECO:0000313" key="3">
    <source>
        <dbReference type="EMBL" id="CAH3191623.1"/>
    </source>
</evidence>
<evidence type="ECO:0000256" key="2">
    <source>
        <dbReference type="SAM" id="SignalP"/>
    </source>
</evidence>
<feature type="chain" id="PRO_5046695486" description="Legumain" evidence="2">
    <location>
        <begin position="17"/>
        <end position="438"/>
    </location>
</feature>
<sequence length="438" mass="49148">MLTAAFFTYLSFLAMGAECTAEAKHWALIVAGSNSWYNYRHQADVCHAYQILHKNGIPDENIVVMMYDDIAHNKFNPTPGVIINKPGGKNVYQGVLKDYTKEEVTPKNFLNILKGNKEAMKGIGSGKVIDSGPNDHVFVYFTDHGAPNLIAFPDSVLHSQDLLEAINYMHENKKFARMVFYLEACESGSMFVKLEKDINVFATTAANPHESSYACYYSKKYQTYLGDVYSVKWMENSDKNENVVDMTSVISTIAEKNCMLITRLIGRDDICNDVITLALIGGNLMRDSSVDREPRGSGEGLFYNNDDDDLKVAHPQSGSSSTRFLIKLEFGNVDLSEESLLKQFEIVKRETNTSHVQKYGDMAFDHEDLDDYQGDGQGKSSGITPEEYRSEPITDAVPAPDVHLNILQNRLKDAKSDEEEMRIAKEIEDLIEVCESLS</sequence>
<protein>
    <recommendedName>
        <fullName evidence="5">Legumain</fullName>
    </recommendedName>
</protein>